<dbReference type="Proteomes" id="UP001303046">
    <property type="component" value="Unassembled WGS sequence"/>
</dbReference>
<evidence type="ECO:0000313" key="3">
    <source>
        <dbReference type="Proteomes" id="UP001303046"/>
    </source>
</evidence>
<feature type="region of interest" description="Disordered" evidence="1">
    <location>
        <begin position="1"/>
        <end position="21"/>
    </location>
</feature>
<evidence type="ECO:0000313" key="2">
    <source>
        <dbReference type="EMBL" id="KAK6765111.1"/>
    </source>
</evidence>
<feature type="compositionally biased region" description="Basic and acidic residues" evidence="1">
    <location>
        <begin position="1"/>
        <end position="11"/>
    </location>
</feature>
<sequence>MRPDLTQKRVENGSNNGHPERFRWCHTRRELITSTHRKIGRPVNLVTPLEIGVHDTDPRISPYSSDPVSGRREENEDGNEQNHQIIANKNYGEIQPPSVPFSELHRANGGGDLHKKRETHSGKMVSLPPHVSCSDRTELRADDASDSDDMYVKQRSHSDLDEPDI</sequence>
<feature type="region of interest" description="Disordered" evidence="1">
    <location>
        <begin position="53"/>
        <end position="165"/>
    </location>
</feature>
<keyword evidence="3" id="KW-1185">Reference proteome</keyword>
<name>A0ABR1ER39_NECAM</name>
<dbReference type="EMBL" id="JAVFWL010000006">
    <property type="protein sequence ID" value="KAK6765111.1"/>
    <property type="molecule type" value="Genomic_DNA"/>
</dbReference>
<protein>
    <submittedName>
        <fullName evidence="2">Uncharacterized protein</fullName>
    </submittedName>
</protein>
<accession>A0ABR1ER39</accession>
<feature type="compositionally biased region" description="Basic and acidic residues" evidence="1">
    <location>
        <begin position="150"/>
        <end position="165"/>
    </location>
</feature>
<reference evidence="2 3" key="1">
    <citation type="submission" date="2023-08" db="EMBL/GenBank/DDBJ databases">
        <title>A Necator americanus chromosomal reference genome.</title>
        <authorList>
            <person name="Ilik V."/>
            <person name="Petrzelkova K.J."/>
            <person name="Pardy F."/>
            <person name="Fuh T."/>
            <person name="Niatou-Singa F.S."/>
            <person name="Gouil Q."/>
            <person name="Baker L."/>
            <person name="Ritchie M.E."/>
            <person name="Jex A.R."/>
            <person name="Gazzola D."/>
            <person name="Li H."/>
            <person name="Toshio Fujiwara R."/>
            <person name="Zhan B."/>
            <person name="Aroian R.V."/>
            <person name="Pafco B."/>
            <person name="Schwarz E.M."/>
        </authorList>
    </citation>
    <scope>NUCLEOTIDE SEQUENCE [LARGE SCALE GENOMIC DNA]</scope>
    <source>
        <strain evidence="2 3">Aroian</strain>
        <tissue evidence="2">Whole animal</tissue>
    </source>
</reference>
<gene>
    <name evidence="2" type="primary">Necator_chrX.g25324</name>
    <name evidence="2" type="ORF">RB195_025158</name>
</gene>
<evidence type="ECO:0000256" key="1">
    <source>
        <dbReference type="SAM" id="MobiDB-lite"/>
    </source>
</evidence>
<comment type="caution">
    <text evidence="2">The sequence shown here is derived from an EMBL/GenBank/DDBJ whole genome shotgun (WGS) entry which is preliminary data.</text>
</comment>
<organism evidence="2 3">
    <name type="scientific">Necator americanus</name>
    <name type="common">Human hookworm</name>
    <dbReference type="NCBI Taxonomy" id="51031"/>
    <lineage>
        <taxon>Eukaryota</taxon>
        <taxon>Metazoa</taxon>
        <taxon>Ecdysozoa</taxon>
        <taxon>Nematoda</taxon>
        <taxon>Chromadorea</taxon>
        <taxon>Rhabditida</taxon>
        <taxon>Rhabditina</taxon>
        <taxon>Rhabditomorpha</taxon>
        <taxon>Strongyloidea</taxon>
        <taxon>Ancylostomatidae</taxon>
        <taxon>Bunostominae</taxon>
        <taxon>Necator</taxon>
    </lineage>
</organism>
<feature type="compositionally biased region" description="Basic and acidic residues" evidence="1">
    <location>
        <begin position="112"/>
        <end position="121"/>
    </location>
</feature>
<proteinExistence type="predicted"/>
<feature type="compositionally biased region" description="Basic and acidic residues" evidence="1">
    <location>
        <begin position="133"/>
        <end position="143"/>
    </location>
</feature>